<evidence type="ECO:0000313" key="2">
    <source>
        <dbReference type="Proteomes" id="UP000004295"/>
    </source>
</evidence>
<dbReference type="SUPFAM" id="SSF56935">
    <property type="entry name" value="Porins"/>
    <property type="match status" value="1"/>
</dbReference>
<dbReference type="STRING" id="553175.POREN0001_0035"/>
<proteinExistence type="predicted"/>
<evidence type="ECO:0000313" key="1">
    <source>
        <dbReference type="EMBL" id="EEN81874.1"/>
    </source>
</evidence>
<dbReference type="Proteomes" id="UP000004295">
    <property type="component" value="Unassembled WGS sequence"/>
</dbReference>
<dbReference type="EMBL" id="ACNN01000037">
    <property type="protein sequence ID" value="EEN81874.1"/>
    <property type="molecule type" value="Genomic_DNA"/>
</dbReference>
<organism evidence="1 2">
    <name type="scientific">Porphyromonas endodontalis (strain ATCC 35406 / DSM 24491 / JCM 8526 / CCUG 16442 / BCRC 14492 / NCTC 13058 / HG 370)</name>
    <name type="common">Bacteroides endodontalis</name>
    <dbReference type="NCBI Taxonomy" id="553175"/>
    <lineage>
        <taxon>Bacteria</taxon>
        <taxon>Pseudomonadati</taxon>
        <taxon>Bacteroidota</taxon>
        <taxon>Bacteroidia</taxon>
        <taxon>Bacteroidales</taxon>
        <taxon>Porphyromonadaceae</taxon>
        <taxon>Porphyromonas</taxon>
    </lineage>
</organism>
<protein>
    <recommendedName>
        <fullName evidence="3">Outer membrane insertion signal domain protein</fullName>
    </recommendedName>
</protein>
<gene>
    <name evidence="1" type="ORF">POREN0001_0035</name>
</gene>
<name>C3JD46_POREA</name>
<comment type="caution">
    <text evidence="1">The sequence shown here is derived from an EMBL/GenBank/DDBJ whole genome shotgun (WGS) entry which is preliminary data.</text>
</comment>
<dbReference type="Gene3D" id="2.40.160.60">
    <property type="entry name" value="Outer membrane protein transport protein (OMPP1/FadL/TodX)"/>
    <property type="match status" value="1"/>
</dbReference>
<dbReference type="eggNOG" id="COG2067">
    <property type="taxonomic scope" value="Bacteria"/>
</dbReference>
<sequence>MERNNPLSPLMTHLSVEKIFSIPLLWIVLLVLLLPTSRAKAQEREQSFTFLNIPTSAQTMAIGGLALTYVDGMDGQAFDNPALYGEEAAGRLFLSYLNYMSGAHGANAMYGLPVGERGAWAVGVRALNYGKLTSYDKNNIQGSTFSATDIALQGVFSYELTDKLRGGVALKMLYGNIERYNSFGVAVDAGVSYYDGEKGLSLGAAITNAGATIKGYSERKTPPAWDLRLGFSQRFLHAPFRIHATAYGLNPVILRSSLSTSQKFMTRLVRHFTLGAEYLMDDKLWIGLGYNPRVAQDLKVQNGNLLSGFSLGVGFNHRAFRLGIAASRYHPSSLSLMVTFCTNFGSDQYVF</sequence>
<accession>C3JD46</accession>
<dbReference type="NCBIfam" id="NF033711">
    <property type="entry name" value="T9SS_PorQ"/>
    <property type="match status" value="1"/>
</dbReference>
<dbReference type="AlphaFoldDB" id="C3JD46"/>
<evidence type="ECO:0008006" key="3">
    <source>
        <dbReference type="Google" id="ProtNLM"/>
    </source>
</evidence>
<keyword evidence="2" id="KW-1185">Reference proteome</keyword>
<dbReference type="NCBIfam" id="NF033709">
    <property type="entry name" value="PorV_fam"/>
    <property type="match status" value="1"/>
</dbReference>
<dbReference type="GeneID" id="93366230"/>
<dbReference type="RefSeq" id="WP_004335405.1">
    <property type="nucleotide sequence ID" value="NZ_ACNN01000037.1"/>
</dbReference>
<reference evidence="1 2" key="1">
    <citation type="submission" date="2009-04" db="EMBL/GenBank/DDBJ databases">
        <authorList>
            <person name="Sebastian Y."/>
            <person name="Madupu R."/>
            <person name="Durkin A.S."/>
            <person name="Torralba M."/>
            <person name="Methe B."/>
            <person name="Sutton G.G."/>
            <person name="Strausberg R.L."/>
            <person name="Nelson K.E."/>
        </authorList>
    </citation>
    <scope>NUCLEOTIDE SEQUENCE [LARGE SCALE GENOMIC DNA]</scope>
    <source>
        <strain evidence="2">ATCC 35406 / BCRC 14492 / JCM 8526 / NCTC 13058 / HG 370</strain>
    </source>
</reference>